<keyword evidence="5" id="KW-1185">Reference proteome</keyword>
<evidence type="ECO:0000313" key="5">
    <source>
        <dbReference type="Proteomes" id="UP001138751"/>
    </source>
</evidence>
<accession>A0A9X9X1R5</accession>
<dbReference type="RefSeq" id="WP_211863753.1">
    <property type="nucleotide sequence ID" value="NZ_JAAEDM010000068.1"/>
</dbReference>
<reference evidence="4" key="1">
    <citation type="submission" date="2020-01" db="EMBL/GenBank/DDBJ databases">
        <authorList>
            <person name="Rat A."/>
        </authorList>
    </citation>
    <scope>NUCLEOTIDE SEQUENCE</scope>
    <source>
        <strain evidence="4">LMG 31231</strain>
    </source>
</reference>
<proteinExistence type="predicted"/>
<dbReference type="PANTHER" id="PTHR43542:SF1">
    <property type="entry name" value="METHYLTRANSFERASE"/>
    <property type="match status" value="1"/>
</dbReference>
<dbReference type="CDD" id="cd02440">
    <property type="entry name" value="AdoMet_MTases"/>
    <property type="match status" value="1"/>
</dbReference>
<sequence length="189" mass="19851">MRIIAGRHRGRRLEAPPGEATRPTADRVRQALFDMLWHAPWGGRTTIQDQLVLDAFAGTGALGLEALSRGADHATFLETGRIALAALRANIAACGEEARTAVLATDATRPPRAMVPCGLIFLDPPYGKGLVPRAVAALEKAGWIGAAAILVAETGEQEALDLPGFERLAARAHGAAMLHVLRAPGDPGC</sequence>
<evidence type="ECO:0000256" key="2">
    <source>
        <dbReference type="ARBA" id="ARBA00022679"/>
    </source>
</evidence>
<dbReference type="InterPro" id="IPR004398">
    <property type="entry name" value="RNA_MeTrfase_RsmD"/>
</dbReference>
<dbReference type="SUPFAM" id="SSF53335">
    <property type="entry name" value="S-adenosyl-L-methionine-dependent methyltransferases"/>
    <property type="match status" value="1"/>
</dbReference>
<reference evidence="4" key="2">
    <citation type="journal article" date="2021" name="Syst. Appl. Microbiol.">
        <title>Roseomonas hellenica sp. nov., isolated from roots of wild-growing Alkanna tinctoria.</title>
        <authorList>
            <person name="Rat A."/>
            <person name="Naranjo H.D."/>
            <person name="Lebbe L."/>
            <person name="Cnockaert M."/>
            <person name="Krigas N."/>
            <person name="Grigoriadou K."/>
            <person name="Maloupa E."/>
            <person name="Willems A."/>
        </authorList>
    </citation>
    <scope>NUCLEOTIDE SEQUENCE</scope>
    <source>
        <strain evidence="4">LMG 31231</strain>
    </source>
</reference>
<dbReference type="PIRSF" id="PIRSF004553">
    <property type="entry name" value="CHP00095"/>
    <property type="match status" value="1"/>
</dbReference>
<comment type="caution">
    <text evidence="4">The sequence shown here is derived from an EMBL/GenBank/DDBJ whole genome shotgun (WGS) entry which is preliminary data.</text>
</comment>
<dbReference type="EC" id="2.1.1.171" evidence="4"/>
<dbReference type="InterPro" id="IPR002052">
    <property type="entry name" value="DNA_methylase_N6_adenine_CS"/>
</dbReference>
<keyword evidence="1 4" id="KW-0489">Methyltransferase</keyword>
<dbReference type="EMBL" id="JAAEDM010000068">
    <property type="protein sequence ID" value="MBR0673344.1"/>
    <property type="molecule type" value="Genomic_DNA"/>
</dbReference>
<evidence type="ECO:0000256" key="1">
    <source>
        <dbReference type="ARBA" id="ARBA00022603"/>
    </source>
</evidence>
<dbReference type="PANTHER" id="PTHR43542">
    <property type="entry name" value="METHYLTRANSFERASE"/>
    <property type="match status" value="1"/>
</dbReference>
<dbReference type="PROSITE" id="PS00092">
    <property type="entry name" value="N6_MTASE"/>
    <property type="match status" value="1"/>
</dbReference>
<evidence type="ECO:0000256" key="3">
    <source>
        <dbReference type="SAM" id="MobiDB-lite"/>
    </source>
</evidence>
<feature type="region of interest" description="Disordered" evidence="3">
    <location>
        <begin position="1"/>
        <end position="22"/>
    </location>
</feature>
<dbReference type="GO" id="GO:0052913">
    <property type="term" value="F:16S rRNA (guanine(966)-N(2))-methyltransferase activity"/>
    <property type="evidence" value="ECO:0007669"/>
    <property type="project" value="UniProtKB-EC"/>
</dbReference>
<organism evidence="4 5">
    <name type="scientific">Neoroseomonas soli</name>
    <dbReference type="NCBI Taxonomy" id="1081025"/>
    <lineage>
        <taxon>Bacteria</taxon>
        <taxon>Pseudomonadati</taxon>
        <taxon>Pseudomonadota</taxon>
        <taxon>Alphaproteobacteria</taxon>
        <taxon>Acetobacterales</taxon>
        <taxon>Acetobacteraceae</taxon>
        <taxon>Neoroseomonas</taxon>
    </lineage>
</organism>
<dbReference type="AlphaFoldDB" id="A0A9X9X1R5"/>
<dbReference type="Proteomes" id="UP001138751">
    <property type="component" value="Unassembled WGS sequence"/>
</dbReference>
<dbReference type="Gene3D" id="3.40.50.150">
    <property type="entry name" value="Vaccinia Virus protein VP39"/>
    <property type="match status" value="1"/>
</dbReference>
<gene>
    <name evidence="4" type="primary">rsmD</name>
    <name evidence="4" type="ORF">GXW76_19375</name>
</gene>
<name>A0A9X9X1R5_9PROT</name>
<keyword evidence="2 4" id="KW-0808">Transferase</keyword>
<dbReference type="GO" id="GO:0003676">
    <property type="term" value="F:nucleic acid binding"/>
    <property type="evidence" value="ECO:0007669"/>
    <property type="project" value="InterPro"/>
</dbReference>
<protein>
    <submittedName>
        <fullName evidence="4">16S rRNA (Guanine(966)-N(2))-methyltransferase RsmD</fullName>
        <ecNumber evidence="4">2.1.1.171</ecNumber>
    </submittedName>
</protein>
<dbReference type="NCBIfam" id="TIGR00095">
    <property type="entry name" value="16S rRNA (guanine(966)-N(2))-methyltransferase RsmD"/>
    <property type="match status" value="1"/>
</dbReference>
<feature type="compositionally biased region" description="Basic residues" evidence="3">
    <location>
        <begin position="1"/>
        <end position="11"/>
    </location>
</feature>
<dbReference type="Pfam" id="PF03602">
    <property type="entry name" value="Cons_hypoth95"/>
    <property type="match status" value="1"/>
</dbReference>
<dbReference type="InterPro" id="IPR029063">
    <property type="entry name" value="SAM-dependent_MTases_sf"/>
</dbReference>
<evidence type="ECO:0000313" key="4">
    <source>
        <dbReference type="EMBL" id="MBR0673344.1"/>
    </source>
</evidence>